<organism evidence="3 4">
    <name type="scientific">Crepidotus variabilis</name>
    <dbReference type="NCBI Taxonomy" id="179855"/>
    <lineage>
        <taxon>Eukaryota</taxon>
        <taxon>Fungi</taxon>
        <taxon>Dikarya</taxon>
        <taxon>Basidiomycota</taxon>
        <taxon>Agaricomycotina</taxon>
        <taxon>Agaricomycetes</taxon>
        <taxon>Agaricomycetidae</taxon>
        <taxon>Agaricales</taxon>
        <taxon>Agaricineae</taxon>
        <taxon>Crepidotaceae</taxon>
        <taxon>Crepidotus</taxon>
    </lineage>
</organism>
<keyword evidence="2" id="KW-0472">Membrane</keyword>
<evidence type="ECO:0000256" key="2">
    <source>
        <dbReference type="SAM" id="Phobius"/>
    </source>
</evidence>
<accession>A0A9P6JKU3</accession>
<dbReference type="EMBL" id="MU157896">
    <property type="protein sequence ID" value="KAF9524612.1"/>
    <property type="molecule type" value="Genomic_DNA"/>
</dbReference>
<reference evidence="3" key="1">
    <citation type="submission" date="2020-11" db="EMBL/GenBank/DDBJ databases">
        <authorList>
            <consortium name="DOE Joint Genome Institute"/>
            <person name="Ahrendt S."/>
            <person name="Riley R."/>
            <person name="Andreopoulos W."/>
            <person name="Labutti K."/>
            <person name="Pangilinan J."/>
            <person name="Ruiz-Duenas F.J."/>
            <person name="Barrasa J.M."/>
            <person name="Sanchez-Garcia M."/>
            <person name="Camarero S."/>
            <person name="Miyauchi S."/>
            <person name="Serrano A."/>
            <person name="Linde D."/>
            <person name="Babiker R."/>
            <person name="Drula E."/>
            <person name="Ayuso-Fernandez I."/>
            <person name="Pacheco R."/>
            <person name="Padilla G."/>
            <person name="Ferreira P."/>
            <person name="Barriuso J."/>
            <person name="Kellner H."/>
            <person name="Castanera R."/>
            <person name="Alfaro M."/>
            <person name="Ramirez L."/>
            <person name="Pisabarro A.G."/>
            <person name="Kuo A."/>
            <person name="Tritt A."/>
            <person name="Lipzen A."/>
            <person name="He G."/>
            <person name="Yan M."/>
            <person name="Ng V."/>
            <person name="Cullen D."/>
            <person name="Martin F."/>
            <person name="Rosso M.-N."/>
            <person name="Henrissat B."/>
            <person name="Hibbett D."/>
            <person name="Martinez A.T."/>
            <person name="Grigoriev I.V."/>
        </authorList>
    </citation>
    <scope>NUCLEOTIDE SEQUENCE</scope>
    <source>
        <strain evidence="3">CBS 506.95</strain>
    </source>
</reference>
<keyword evidence="2" id="KW-0812">Transmembrane</keyword>
<feature type="transmembrane region" description="Helical" evidence="2">
    <location>
        <begin position="139"/>
        <end position="161"/>
    </location>
</feature>
<evidence type="ECO:0000313" key="4">
    <source>
        <dbReference type="Proteomes" id="UP000807306"/>
    </source>
</evidence>
<dbReference type="Proteomes" id="UP000807306">
    <property type="component" value="Unassembled WGS sequence"/>
</dbReference>
<name>A0A9P6JKU3_9AGAR</name>
<dbReference type="OrthoDB" id="2796825at2759"/>
<evidence type="ECO:0000313" key="3">
    <source>
        <dbReference type="EMBL" id="KAF9524612.1"/>
    </source>
</evidence>
<keyword evidence="2" id="KW-1133">Transmembrane helix</keyword>
<feature type="transmembrane region" description="Helical" evidence="2">
    <location>
        <begin position="56"/>
        <end position="78"/>
    </location>
</feature>
<keyword evidence="4" id="KW-1185">Reference proteome</keyword>
<dbReference type="AlphaFoldDB" id="A0A9P6JKU3"/>
<feature type="region of interest" description="Disordered" evidence="1">
    <location>
        <begin position="315"/>
        <end position="348"/>
    </location>
</feature>
<protein>
    <submittedName>
        <fullName evidence="3">Uncharacterized protein</fullName>
    </submittedName>
</protein>
<feature type="transmembrane region" description="Helical" evidence="2">
    <location>
        <begin position="232"/>
        <end position="254"/>
    </location>
</feature>
<sequence length="348" mass="38997">MVSLTAEDKIYIQLQYDYGRAAIYFIAVGVELLLCLYCLSIHLETPRRLRKGRTRYIYLLFFMGVMYIASEAAGYYPFYSMYLTSRPDSPKAKAQAQTSLNGKPAWYEYITLVCSNSITWVGDGLLVFRCFIVWRENPWVTLLPALTYLAAVALSIVLIIAPASLTLQLGKIYSAWIILTVLVNVFVTLLIAFRLLRLRNYLSKAFSHSQSQSYPSSRTESNWSKGKNWDPYLGVIAIIVESAMPLSLIGIPLAALNFVDTLPASIASGVLNRLFTAFTALAPQMIIFRVTIGKSWVNRVEEKTSASSSAIRSPLAFDRRGGSERKGMVHHDATFDSDTTMERRNSAS</sequence>
<feature type="transmembrane region" description="Helical" evidence="2">
    <location>
        <begin position="21"/>
        <end position="44"/>
    </location>
</feature>
<proteinExistence type="predicted"/>
<comment type="caution">
    <text evidence="3">The sequence shown here is derived from an EMBL/GenBank/DDBJ whole genome shotgun (WGS) entry which is preliminary data.</text>
</comment>
<feature type="transmembrane region" description="Helical" evidence="2">
    <location>
        <begin position="173"/>
        <end position="196"/>
    </location>
</feature>
<feature type="compositionally biased region" description="Basic and acidic residues" evidence="1">
    <location>
        <begin position="317"/>
        <end position="348"/>
    </location>
</feature>
<feature type="transmembrane region" description="Helical" evidence="2">
    <location>
        <begin position="109"/>
        <end position="132"/>
    </location>
</feature>
<gene>
    <name evidence="3" type="ORF">CPB83DRAFT_860992</name>
</gene>
<evidence type="ECO:0000256" key="1">
    <source>
        <dbReference type="SAM" id="MobiDB-lite"/>
    </source>
</evidence>
<feature type="transmembrane region" description="Helical" evidence="2">
    <location>
        <begin position="274"/>
        <end position="292"/>
    </location>
</feature>